<dbReference type="PANTHER" id="PTHR12526">
    <property type="entry name" value="GLYCOSYLTRANSFERASE"/>
    <property type="match status" value="1"/>
</dbReference>
<feature type="domain" description="Glycosyl transferase family 1" evidence="1">
    <location>
        <begin position="207"/>
        <end position="357"/>
    </location>
</feature>
<evidence type="ECO:0000259" key="1">
    <source>
        <dbReference type="Pfam" id="PF00534"/>
    </source>
</evidence>
<gene>
    <name evidence="2" type="ORF">KME60_23330</name>
</gene>
<evidence type="ECO:0000313" key="3">
    <source>
        <dbReference type="Proteomes" id="UP000729701"/>
    </source>
</evidence>
<dbReference type="PANTHER" id="PTHR12526:SF630">
    <property type="entry name" value="GLYCOSYLTRANSFERASE"/>
    <property type="match status" value="1"/>
</dbReference>
<dbReference type="InterPro" id="IPR001296">
    <property type="entry name" value="Glyco_trans_1"/>
</dbReference>
<dbReference type="AlphaFoldDB" id="A0A951QPR9"/>
<reference evidence="2" key="2">
    <citation type="journal article" date="2022" name="Microbiol. Resour. Announc.">
        <title>Metagenome Sequencing to Explore Phylogenomics of Terrestrial Cyanobacteria.</title>
        <authorList>
            <person name="Ward R.D."/>
            <person name="Stajich J.E."/>
            <person name="Johansen J.R."/>
            <person name="Huntemann M."/>
            <person name="Clum A."/>
            <person name="Foster B."/>
            <person name="Foster B."/>
            <person name="Roux S."/>
            <person name="Palaniappan K."/>
            <person name="Varghese N."/>
            <person name="Mukherjee S."/>
            <person name="Reddy T.B.K."/>
            <person name="Daum C."/>
            <person name="Copeland A."/>
            <person name="Chen I.A."/>
            <person name="Ivanova N.N."/>
            <person name="Kyrpides N.C."/>
            <person name="Shapiro N."/>
            <person name="Eloe-Fadrosh E.A."/>
            <person name="Pietrasiak N."/>
        </authorList>
    </citation>
    <scope>NUCLEOTIDE SEQUENCE</scope>
    <source>
        <strain evidence="2">GSE-NOS-MK-12-04C</strain>
    </source>
</reference>
<accession>A0A951QPR9</accession>
<evidence type="ECO:0000313" key="2">
    <source>
        <dbReference type="EMBL" id="MBW4670264.1"/>
    </source>
</evidence>
<dbReference type="GO" id="GO:0016757">
    <property type="term" value="F:glycosyltransferase activity"/>
    <property type="evidence" value="ECO:0007669"/>
    <property type="project" value="InterPro"/>
</dbReference>
<dbReference type="Gene3D" id="3.40.50.2000">
    <property type="entry name" value="Glycogen Phosphorylase B"/>
    <property type="match status" value="2"/>
</dbReference>
<dbReference type="EMBL" id="JAHHGZ010000029">
    <property type="protein sequence ID" value="MBW4670264.1"/>
    <property type="molecule type" value="Genomic_DNA"/>
</dbReference>
<dbReference type="CDD" id="cd03801">
    <property type="entry name" value="GT4_PimA-like"/>
    <property type="match status" value="1"/>
</dbReference>
<organism evidence="2 3">
    <name type="scientific">Cyanomargarita calcarea GSE-NOS-MK-12-04C</name>
    <dbReference type="NCBI Taxonomy" id="2839659"/>
    <lineage>
        <taxon>Bacteria</taxon>
        <taxon>Bacillati</taxon>
        <taxon>Cyanobacteriota</taxon>
        <taxon>Cyanophyceae</taxon>
        <taxon>Nostocales</taxon>
        <taxon>Cyanomargaritaceae</taxon>
        <taxon>Cyanomargarita</taxon>
    </lineage>
</organism>
<dbReference type="SUPFAM" id="SSF53756">
    <property type="entry name" value="UDP-Glycosyltransferase/glycogen phosphorylase"/>
    <property type="match status" value="1"/>
</dbReference>
<protein>
    <submittedName>
        <fullName evidence="2">Glycosyltransferase family 4 protein</fullName>
    </submittedName>
</protein>
<dbReference type="Pfam" id="PF00534">
    <property type="entry name" value="Glycos_transf_1"/>
    <property type="match status" value="1"/>
</dbReference>
<sequence length="398" mass="45188">MKVTVSVLGRFHAFNLAQQLQQRGYLQSLITSYPKFAAKKFGVDSALVRSIWHLELLSRVWQKTPSKIKGDRNLQLWFSQQFDEAAKHYIQPNSDLFVGWSGMSLDSLQQAQKLGVSTIVERGSSHMTYQTEILESEYERWGLKFTATHPGIYERELQEYAQADKIAIPSLFAKRTFLEQGIPESKLIHVPYGTSLKEFYPVPKEDNIFRVIHCGSISLRKGVQYLLQAFYELNLPDAELWLVGTVDPEIEPFLTKYQSDRIILKGKHPQNQLRYFYSQCSVFCIASIEDGFGMVIPQAMACGLPVIHTTNTGGEDIVRPGIDGFCVPIRDVEALKEKILFCYKNPEQRAQMGQNALEQARKSLSWDDYGEKAIAAYEGVLGQVSKNGENRCQVSPNL</sequence>
<name>A0A951QPR9_9CYAN</name>
<proteinExistence type="predicted"/>
<dbReference type="Proteomes" id="UP000729701">
    <property type="component" value="Unassembled WGS sequence"/>
</dbReference>
<reference evidence="2" key="1">
    <citation type="submission" date="2021-05" db="EMBL/GenBank/DDBJ databases">
        <authorList>
            <person name="Pietrasiak N."/>
            <person name="Ward R."/>
            <person name="Stajich J.E."/>
            <person name="Kurbessoian T."/>
        </authorList>
    </citation>
    <scope>NUCLEOTIDE SEQUENCE</scope>
    <source>
        <strain evidence="2">GSE-NOS-MK-12-04C</strain>
    </source>
</reference>
<comment type="caution">
    <text evidence="2">The sequence shown here is derived from an EMBL/GenBank/DDBJ whole genome shotgun (WGS) entry which is preliminary data.</text>
</comment>